<accession>A0A3B0BNM3</accession>
<dbReference type="EMBL" id="RBAH01000023">
    <property type="protein sequence ID" value="RKN74993.1"/>
    <property type="molecule type" value="Genomic_DNA"/>
</dbReference>
<dbReference type="OrthoDB" id="2630708at2"/>
<dbReference type="RefSeq" id="WP_120750189.1">
    <property type="nucleotide sequence ID" value="NZ_RBAH01000023.1"/>
</dbReference>
<evidence type="ECO:0000313" key="2">
    <source>
        <dbReference type="Proteomes" id="UP000282311"/>
    </source>
</evidence>
<evidence type="ECO:0000313" key="1">
    <source>
        <dbReference type="EMBL" id="RKN74993.1"/>
    </source>
</evidence>
<dbReference type="InterPro" id="IPR021283">
    <property type="entry name" value="Phage_Wedge1"/>
</dbReference>
<dbReference type="Proteomes" id="UP000282311">
    <property type="component" value="Unassembled WGS sequence"/>
</dbReference>
<dbReference type="Pfam" id="PF11041">
    <property type="entry name" value="Phage_Wedge1"/>
    <property type="match status" value="2"/>
</dbReference>
<comment type="caution">
    <text evidence="1">The sequence shown here is derived from an EMBL/GenBank/DDBJ whole genome shotgun (WGS) entry which is preliminary data.</text>
</comment>
<keyword evidence="2" id="KW-1185">Reference proteome</keyword>
<reference evidence="1 2" key="1">
    <citation type="journal article" date="2007" name="Int. J. Syst. Evol. Microbiol.">
        <title>Paenibacillus ginsengarvi sp. nov., isolated from soil from ginseng cultivation.</title>
        <authorList>
            <person name="Yoon M.H."/>
            <person name="Ten L.N."/>
            <person name="Im W.T."/>
        </authorList>
    </citation>
    <scope>NUCLEOTIDE SEQUENCE [LARGE SCALE GENOMIC DNA]</scope>
    <source>
        <strain evidence="1 2">KCTC 13059</strain>
    </source>
</reference>
<organism evidence="1 2">
    <name type="scientific">Paenibacillus ginsengarvi</name>
    <dbReference type="NCBI Taxonomy" id="400777"/>
    <lineage>
        <taxon>Bacteria</taxon>
        <taxon>Bacillati</taxon>
        <taxon>Bacillota</taxon>
        <taxon>Bacilli</taxon>
        <taxon>Bacillales</taxon>
        <taxon>Paenibacillaceae</taxon>
        <taxon>Paenibacillus</taxon>
    </lineage>
</organism>
<proteinExistence type="predicted"/>
<gene>
    <name evidence="1" type="ORF">D7M11_25995</name>
</gene>
<dbReference type="AlphaFoldDB" id="A0A3B0BNM3"/>
<sequence length="1026" mass="115402">MFKAKSTFKKWADDYYAYLEYNTKDVGNMAINTLGLVGGSFVIDSPITSYTPPTTGTSEAQLLVIRGLLRNYMASKEAKWLNKARFLMDALLNYYYPTPVIPSEPDGSWVPHWLVNVTAPFISREYAVDGVATFVNGVATVTYEKVFRIYSVRATDATLEYTWSPAAPVVGTEYEIDHTDVNYGNSEATIYLKTNYTGDALVVYSSETGRVVNVGEKCEAFPVWRPLDPGEIACAVDALAWALDVFQMWYDIEGDEKWLRAVESTKVSVQVVSGVSNAWFYVKPGKVGEEVLKDGVTRYSVRTPSETYINSGGLIIINYAESAGDDEALFGTWVGTRIDLNEDQWIELKLGSDKIQKVRLSIDEDAGYDPDKRWVTEFWTPGRGITNTDSIQFHKDDFYKADGIFWGSHYDQTSNGGAIASANSSVEFTDVLDEIDTKTIRVTDIKLTRGDEGGWYGWSQFMFSIWSRKLPFSIRYKTDSAVNFLINDADGVRWTCELPGTSGEYVTVNLTESMFTGGTAFAAGDYQSMLLDAVDVVTEISVEYVGTKVLMNKEYYSAISFGYSKQAALQIGLEYIRPVPPRVPMPYVPYILPFDMHYINYALSDLRGAVYTGYQAPWIYQRGIYANKNVPVDTNLQFLRDSQTAYEESTGTKGFFAPIFWWDYRDDHKDHEPNTFGWDTQPTWGGFQYRTISDVARVLDTDPSNRRAYTIFIDFVTAVDKLWGDTYNSFPTAFEKDKAPYHDQRDPHMITNFMRSLIYGMKSTYLSTTHKRLIGRLLDRCTDYLQHFRVPVVDFSSEVEGTWSPDPANKTWYGYWGGDILDTLGLMQLTDFSDSLSPAYTEYLDLVTSQHRVQVNFMAWLERSLTLLDDCKAASEDISFAFDLDNAAGVQLDIIGEQVGRSRALGFQLSTGSSRLDDEDYRSILKAKIAQNSWNGTIPQIYQIWDTLFPDIPLQIIDNQNMTMDVIVSGSFGPVLTELVTAGLIVPKPMGVGVTITGSTSIERSDYIAAVIGGYDIQSITTVNPT</sequence>
<protein>
    <submittedName>
        <fullName evidence="1">DUF2612 domain-containing protein</fullName>
    </submittedName>
</protein>
<name>A0A3B0BNM3_9BACL</name>